<dbReference type="Proteomes" id="UP001166304">
    <property type="component" value="Unassembled WGS sequence"/>
</dbReference>
<feature type="transmembrane region" description="Helical" evidence="1">
    <location>
        <begin position="12"/>
        <end position="33"/>
    </location>
</feature>
<sequence>MLWLLQLGGVPSLPALLGGLLVIALVLLVGRFVMKMAWRIVVLAIVAVAVLWLLGMLGFQII</sequence>
<organism evidence="2 3">
    <name type="scientific">Haloarcula salina</name>
    <dbReference type="NCBI Taxonomy" id="1429914"/>
    <lineage>
        <taxon>Archaea</taxon>
        <taxon>Methanobacteriati</taxon>
        <taxon>Methanobacteriota</taxon>
        <taxon>Stenosarchaea group</taxon>
        <taxon>Halobacteria</taxon>
        <taxon>Halobacteriales</taxon>
        <taxon>Haloarculaceae</taxon>
        <taxon>Haloarcula</taxon>
    </lineage>
</organism>
<keyword evidence="1" id="KW-0472">Membrane</keyword>
<keyword evidence="1" id="KW-0812">Transmembrane</keyword>
<evidence type="ECO:0000313" key="2">
    <source>
        <dbReference type="EMBL" id="MBV0901740.1"/>
    </source>
</evidence>
<gene>
    <name evidence="2" type="ORF">KTS37_08050</name>
</gene>
<evidence type="ECO:0000313" key="3">
    <source>
        <dbReference type="Proteomes" id="UP001166304"/>
    </source>
</evidence>
<protein>
    <submittedName>
        <fullName evidence="2">Uncharacterized protein</fullName>
    </submittedName>
</protein>
<dbReference type="EMBL" id="JAHQXE010000002">
    <property type="protein sequence ID" value="MBV0901740.1"/>
    <property type="molecule type" value="Genomic_DNA"/>
</dbReference>
<name>A0AA41G025_9EURY</name>
<reference evidence="2" key="1">
    <citation type="submission" date="2021-06" db="EMBL/GenBank/DDBJ databases">
        <title>New haloarchaea isolates fom saline soil.</title>
        <authorList>
            <person name="Duran-Viseras A."/>
            <person name="Sanchez-Porro C.S."/>
            <person name="Ventosa A."/>
        </authorList>
    </citation>
    <scope>NUCLEOTIDE SEQUENCE</scope>
    <source>
        <strain evidence="2">JCM 18369</strain>
    </source>
</reference>
<proteinExistence type="predicted"/>
<dbReference type="InterPro" id="IPR058342">
    <property type="entry name" value="DUF8029"/>
</dbReference>
<feature type="transmembrane region" description="Helical" evidence="1">
    <location>
        <begin position="40"/>
        <end position="61"/>
    </location>
</feature>
<evidence type="ECO:0000256" key="1">
    <source>
        <dbReference type="SAM" id="Phobius"/>
    </source>
</evidence>
<dbReference type="AlphaFoldDB" id="A0AA41G025"/>
<accession>A0AA41G025</accession>
<keyword evidence="1" id="KW-1133">Transmembrane helix</keyword>
<comment type="caution">
    <text evidence="2">The sequence shown here is derived from an EMBL/GenBank/DDBJ whole genome shotgun (WGS) entry which is preliminary data.</text>
</comment>
<dbReference type="RefSeq" id="WP_162412935.1">
    <property type="nucleotide sequence ID" value="NZ_JAHQXE010000002.1"/>
</dbReference>
<keyword evidence="3" id="KW-1185">Reference proteome</keyword>
<dbReference type="Pfam" id="PF26072">
    <property type="entry name" value="DUF8029"/>
    <property type="match status" value="1"/>
</dbReference>